<evidence type="ECO:0000313" key="2">
    <source>
        <dbReference type="Proteomes" id="UP000177575"/>
    </source>
</evidence>
<comment type="caution">
    <text evidence="1">The sequence shown here is derived from an EMBL/GenBank/DDBJ whole genome shotgun (WGS) entry which is preliminary data.</text>
</comment>
<gene>
    <name evidence="1" type="ORF">A2388_01185</name>
</gene>
<name>A0A1G2Q1W5_9BACT</name>
<protein>
    <recommendedName>
        <fullName evidence="3">DUF3943 domain-containing protein</fullName>
    </recommendedName>
</protein>
<proteinExistence type="predicted"/>
<sequence length="340" mass="38245">MLRTYALHQGGKVNFSVSEKSEFLRSWSFYLNDYLPDINLSDNRLSHLATQTKNVLTIGFMDASLKGGWAERYNHYENFWRSGLMGGHGYGEIITGLLVASSLEYGLRNGDNNLWKCGLLFLSQATLASVLEHAGYWIFVNSSIPIQAPNGEYYGWRNEPRWRYGLGNNDANWMINTPAGWVNGIIYDDPPPKVRKESVFLSLPILYACSYLLLLPGDLKAPKENKIINFEPTIYFDGANAQPGPGLYFSSLKMGLSWRQKIGTGVTSEILFYTSEEFSPRINLSLVLPTLILQTKLGGVNQGKNISLLGGEIFFSSGQKYFGLGYAKPTIYFFCNWIIL</sequence>
<dbReference type="AlphaFoldDB" id="A0A1G2Q1W5"/>
<reference evidence="1 2" key="1">
    <citation type="journal article" date="2016" name="Nat. Commun.">
        <title>Thousands of microbial genomes shed light on interconnected biogeochemical processes in an aquifer system.</title>
        <authorList>
            <person name="Anantharaman K."/>
            <person name="Brown C.T."/>
            <person name="Hug L.A."/>
            <person name="Sharon I."/>
            <person name="Castelle C.J."/>
            <person name="Probst A.J."/>
            <person name="Thomas B.C."/>
            <person name="Singh A."/>
            <person name="Wilkins M.J."/>
            <person name="Karaoz U."/>
            <person name="Brodie E.L."/>
            <person name="Williams K.H."/>
            <person name="Hubbard S.S."/>
            <person name="Banfield J.F."/>
        </authorList>
    </citation>
    <scope>NUCLEOTIDE SEQUENCE [LARGE SCALE GENOMIC DNA]</scope>
</reference>
<dbReference type="EMBL" id="MHTC01000047">
    <property type="protein sequence ID" value="OHA54560.1"/>
    <property type="molecule type" value="Genomic_DNA"/>
</dbReference>
<dbReference type="Proteomes" id="UP000177575">
    <property type="component" value="Unassembled WGS sequence"/>
</dbReference>
<evidence type="ECO:0008006" key="3">
    <source>
        <dbReference type="Google" id="ProtNLM"/>
    </source>
</evidence>
<organism evidence="1 2">
    <name type="scientific">Candidatus Veblenbacteria bacterium RIFOXYB1_FULL_43_13</name>
    <dbReference type="NCBI Taxonomy" id="1802426"/>
    <lineage>
        <taxon>Bacteria</taxon>
        <taxon>Candidatus Vebleniibacteriota</taxon>
    </lineage>
</organism>
<accession>A0A1G2Q1W5</accession>
<evidence type="ECO:0000313" key="1">
    <source>
        <dbReference type="EMBL" id="OHA54560.1"/>
    </source>
</evidence>